<reference evidence="1 2" key="1">
    <citation type="submission" date="2019-03" db="EMBL/GenBank/DDBJ databases">
        <title>First draft genome of Liparis tanakae, snailfish: a comprehensive survey of snailfish specific genes.</title>
        <authorList>
            <person name="Kim W."/>
            <person name="Song I."/>
            <person name="Jeong J.-H."/>
            <person name="Kim D."/>
            <person name="Kim S."/>
            <person name="Ryu S."/>
            <person name="Song J.Y."/>
            <person name="Lee S.K."/>
        </authorList>
    </citation>
    <scope>NUCLEOTIDE SEQUENCE [LARGE SCALE GENOMIC DNA]</scope>
    <source>
        <tissue evidence="1">Muscle</tissue>
    </source>
</reference>
<gene>
    <name evidence="1" type="ORF">EYF80_041380</name>
</gene>
<proteinExistence type="predicted"/>
<evidence type="ECO:0000313" key="2">
    <source>
        <dbReference type="Proteomes" id="UP000314294"/>
    </source>
</evidence>
<keyword evidence="2" id="KW-1185">Reference proteome</keyword>
<name>A0A4Z2G6H8_9TELE</name>
<accession>A0A4Z2G6H8</accession>
<comment type="caution">
    <text evidence="1">The sequence shown here is derived from an EMBL/GenBank/DDBJ whole genome shotgun (WGS) entry which is preliminary data.</text>
</comment>
<protein>
    <submittedName>
        <fullName evidence="1">Uncharacterized protein</fullName>
    </submittedName>
</protein>
<dbReference type="Proteomes" id="UP000314294">
    <property type="component" value="Unassembled WGS sequence"/>
</dbReference>
<dbReference type="AlphaFoldDB" id="A0A4Z2G6H8"/>
<organism evidence="1 2">
    <name type="scientific">Liparis tanakae</name>
    <name type="common">Tanaka's snailfish</name>
    <dbReference type="NCBI Taxonomy" id="230148"/>
    <lineage>
        <taxon>Eukaryota</taxon>
        <taxon>Metazoa</taxon>
        <taxon>Chordata</taxon>
        <taxon>Craniata</taxon>
        <taxon>Vertebrata</taxon>
        <taxon>Euteleostomi</taxon>
        <taxon>Actinopterygii</taxon>
        <taxon>Neopterygii</taxon>
        <taxon>Teleostei</taxon>
        <taxon>Neoteleostei</taxon>
        <taxon>Acanthomorphata</taxon>
        <taxon>Eupercaria</taxon>
        <taxon>Perciformes</taxon>
        <taxon>Cottioidei</taxon>
        <taxon>Cottales</taxon>
        <taxon>Liparidae</taxon>
        <taxon>Liparis</taxon>
    </lineage>
</organism>
<evidence type="ECO:0000313" key="1">
    <source>
        <dbReference type="EMBL" id="TNN48394.1"/>
    </source>
</evidence>
<sequence>MPTVRYSRMGTRSPMMPLHGGAALRKQSSAPLPAVHSIIMGCGTEVRPGVPSGYAPKGFQLQSVGVCSGGGEGCRLLLEVMVEASLTEEQFLWSSL</sequence>
<dbReference type="EMBL" id="SRLO01000698">
    <property type="protein sequence ID" value="TNN48394.1"/>
    <property type="molecule type" value="Genomic_DNA"/>
</dbReference>